<keyword evidence="2" id="KW-1185">Reference proteome</keyword>
<dbReference type="Proteomes" id="UP000806378">
    <property type="component" value="Unassembled WGS sequence"/>
</dbReference>
<name>A0A8T0CT84_CORYI</name>
<dbReference type="AlphaFoldDB" id="A0A8T0CT84"/>
<gene>
    <name evidence="1" type="ORF">BT93_L1189</name>
</gene>
<accession>A0A8T0CT84</accession>
<comment type="caution">
    <text evidence="1">The sequence shown here is derived from an EMBL/GenBank/DDBJ whole genome shotgun (WGS) entry which is preliminary data.</text>
</comment>
<protein>
    <submittedName>
        <fullName evidence="1">Uncharacterized protein</fullName>
    </submittedName>
</protein>
<reference evidence="1" key="1">
    <citation type="submission" date="2020-05" db="EMBL/GenBank/DDBJ databases">
        <title>WGS assembly of Corymbia citriodora subspecies variegata.</title>
        <authorList>
            <person name="Barry K."/>
            <person name="Hundley H."/>
            <person name="Shu S."/>
            <person name="Jenkins J."/>
            <person name="Grimwood J."/>
            <person name="Baten A."/>
        </authorList>
    </citation>
    <scope>NUCLEOTIDE SEQUENCE</scope>
    <source>
        <strain evidence="1">CV2-018</strain>
    </source>
</reference>
<dbReference type="Gramene" id="rna-gnl|WGS:JABURB|Cocit.L1189.1">
    <property type="protein sequence ID" value="cds-KAF7849145.1"/>
    <property type="gene ID" value="gene-BT93_L1189"/>
</dbReference>
<organism evidence="1 2">
    <name type="scientific">Corymbia citriodora subsp. variegata</name>
    <dbReference type="NCBI Taxonomy" id="360336"/>
    <lineage>
        <taxon>Eukaryota</taxon>
        <taxon>Viridiplantae</taxon>
        <taxon>Streptophyta</taxon>
        <taxon>Embryophyta</taxon>
        <taxon>Tracheophyta</taxon>
        <taxon>Spermatophyta</taxon>
        <taxon>Magnoliopsida</taxon>
        <taxon>eudicotyledons</taxon>
        <taxon>Gunneridae</taxon>
        <taxon>Pentapetalae</taxon>
        <taxon>rosids</taxon>
        <taxon>malvids</taxon>
        <taxon>Myrtales</taxon>
        <taxon>Myrtaceae</taxon>
        <taxon>Myrtoideae</taxon>
        <taxon>Eucalypteae</taxon>
        <taxon>Corymbia</taxon>
    </lineage>
</organism>
<proteinExistence type="predicted"/>
<evidence type="ECO:0000313" key="1">
    <source>
        <dbReference type="EMBL" id="KAF7849145.1"/>
    </source>
</evidence>
<dbReference type="EMBL" id="MU089854">
    <property type="protein sequence ID" value="KAF7849145.1"/>
    <property type="molecule type" value="Genomic_DNA"/>
</dbReference>
<sequence length="49" mass="5692">MRVTTNSYPSVINIKNHEPPVSFSCQLSCHNFKGKLCRYKTSNKSKFRN</sequence>
<evidence type="ECO:0000313" key="2">
    <source>
        <dbReference type="Proteomes" id="UP000806378"/>
    </source>
</evidence>